<dbReference type="CDD" id="cd07067">
    <property type="entry name" value="HP_PGM_like"/>
    <property type="match status" value="1"/>
</dbReference>
<protein>
    <recommendedName>
        <fullName evidence="3">Phosphoglycerate mutase</fullName>
    </recommendedName>
</protein>
<comment type="caution">
    <text evidence="1">The sequence shown here is derived from an EMBL/GenBank/DDBJ whole genome shotgun (WGS) entry which is preliminary data.</text>
</comment>
<dbReference type="Proteomes" id="UP000612055">
    <property type="component" value="Unassembled WGS sequence"/>
</dbReference>
<sequence length="236" mass="25341">MAGTLHNEYFLLRHGRSLANEAEIIVSSLENGADAKWTLAPAGEEQARRAGQVLAAALQEPQRAGKRVVALSSPFSRTLRTAELALEAAGLQGVRLEVAPELRERWFGDDLELQSYHRAYGTIWERDAESTSNRPGGNGESVEEVSGRMRALFKRLEASHQGCVVLLVSHGDSLSIMQSTMLGADTRHHRRFAFDTAELRPLAQVPPGAAVAEAGMAAGVPAGPVAVAEAVVARLE</sequence>
<dbReference type="Pfam" id="PF00300">
    <property type="entry name" value="His_Phos_1"/>
    <property type="match status" value="1"/>
</dbReference>
<dbReference type="EMBL" id="JAEHOE010000010">
    <property type="protein sequence ID" value="KAG2498418.1"/>
    <property type="molecule type" value="Genomic_DNA"/>
</dbReference>
<proteinExistence type="predicted"/>
<evidence type="ECO:0000313" key="1">
    <source>
        <dbReference type="EMBL" id="KAG2498418.1"/>
    </source>
</evidence>
<dbReference type="InterPro" id="IPR029033">
    <property type="entry name" value="His_PPase_superfam"/>
</dbReference>
<dbReference type="AlphaFoldDB" id="A0A836C417"/>
<dbReference type="SUPFAM" id="SSF53254">
    <property type="entry name" value="Phosphoglycerate mutase-like"/>
    <property type="match status" value="1"/>
</dbReference>
<dbReference type="PANTHER" id="PTHR47821">
    <property type="entry name" value="PHOSPHOGLYCERATE MUTASE FAMILY PROTEIN"/>
    <property type="match status" value="1"/>
</dbReference>
<organism evidence="1 2">
    <name type="scientific">Edaphochlamys debaryana</name>
    <dbReference type="NCBI Taxonomy" id="47281"/>
    <lineage>
        <taxon>Eukaryota</taxon>
        <taxon>Viridiplantae</taxon>
        <taxon>Chlorophyta</taxon>
        <taxon>core chlorophytes</taxon>
        <taxon>Chlorophyceae</taxon>
        <taxon>CS clade</taxon>
        <taxon>Chlamydomonadales</taxon>
        <taxon>Chlamydomonadales incertae sedis</taxon>
        <taxon>Edaphochlamys</taxon>
    </lineage>
</organism>
<dbReference type="Gene3D" id="3.40.50.1240">
    <property type="entry name" value="Phosphoglycerate mutase-like"/>
    <property type="match status" value="1"/>
</dbReference>
<reference evidence="1" key="1">
    <citation type="journal article" date="2020" name="bioRxiv">
        <title>Comparative genomics of Chlamydomonas.</title>
        <authorList>
            <person name="Craig R.J."/>
            <person name="Hasan A.R."/>
            <person name="Ness R.W."/>
            <person name="Keightley P.D."/>
        </authorList>
    </citation>
    <scope>NUCLEOTIDE SEQUENCE</scope>
    <source>
        <strain evidence="1">CCAP 11/70</strain>
    </source>
</reference>
<dbReference type="PANTHER" id="PTHR47821:SF2">
    <property type="entry name" value="PHOSPHOGLYCERATE MUTASE FAMILY PROTEIN"/>
    <property type="match status" value="1"/>
</dbReference>
<dbReference type="InterPro" id="IPR013078">
    <property type="entry name" value="His_Pase_superF_clade-1"/>
</dbReference>
<evidence type="ECO:0000313" key="2">
    <source>
        <dbReference type="Proteomes" id="UP000612055"/>
    </source>
</evidence>
<keyword evidence="2" id="KW-1185">Reference proteome</keyword>
<dbReference type="SMART" id="SM00855">
    <property type="entry name" value="PGAM"/>
    <property type="match status" value="1"/>
</dbReference>
<accession>A0A836C417</accession>
<name>A0A836C417_9CHLO</name>
<gene>
    <name evidence="1" type="ORF">HYH03_003676</name>
</gene>
<dbReference type="OrthoDB" id="354304at2759"/>
<evidence type="ECO:0008006" key="3">
    <source>
        <dbReference type="Google" id="ProtNLM"/>
    </source>
</evidence>